<dbReference type="OrthoDB" id="1215883at2759"/>
<dbReference type="AlphaFoldDB" id="A0A7J6XE73"/>
<accession>A0A7J6XE73</accession>
<name>A0A7J6XE73_THATH</name>
<proteinExistence type="predicted"/>
<protein>
    <submittedName>
        <fullName evidence="1">Uncharacterized protein</fullName>
    </submittedName>
</protein>
<dbReference type="EMBL" id="JABWDY010001563">
    <property type="protein sequence ID" value="KAF5207317.1"/>
    <property type="molecule type" value="Genomic_DNA"/>
</dbReference>
<comment type="caution">
    <text evidence="1">The sequence shown here is derived from an EMBL/GenBank/DDBJ whole genome shotgun (WGS) entry which is preliminary data.</text>
</comment>
<keyword evidence="2" id="KW-1185">Reference proteome</keyword>
<reference evidence="1 2" key="1">
    <citation type="submission" date="2020-06" db="EMBL/GenBank/DDBJ databases">
        <title>Transcriptomic and genomic resources for Thalictrum thalictroides and T. hernandezii: Facilitating candidate gene discovery in an emerging model plant lineage.</title>
        <authorList>
            <person name="Arias T."/>
            <person name="Riano-Pachon D.M."/>
            <person name="Di Stilio V.S."/>
        </authorList>
    </citation>
    <scope>NUCLEOTIDE SEQUENCE [LARGE SCALE GENOMIC DNA]</scope>
    <source>
        <strain evidence="2">cv. WT478/WT964</strain>
        <tissue evidence="1">Leaves</tissue>
    </source>
</reference>
<organism evidence="1 2">
    <name type="scientific">Thalictrum thalictroides</name>
    <name type="common">Rue-anemone</name>
    <name type="synonym">Anemone thalictroides</name>
    <dbReference type="NCBI Taxonomy" id="46969"/>
    <lineage>
        <taxon>Eukaryota</taxon>
        <taxon>Viridiplantae</taxon>
        <taxon>Streptophyta</taxon>
        <taxon>Embryophyta</taxon>
        <taxon>Tracheophyta</taxon>
        <taxon>Spermatophyta</taxon>
        <taxon>Magnoliopsida</taxon>
        <taxon>Ranunculales</taxon>
        <taxon>Ranunculaceae</taxon>
        <taxon>Thalictroideae</taxon>
        <taxon>Thalictrum</taxon>
    </lineage>
</organism>
<gene>
    <name evidence="1" type="ORF">FRX31_003096</name>
</gene>
<evidence type="ECO:0000313" key="1">
    <source>
        <dbReference type="EMBL" id="KAF5207317.1"/>
    </source>
</evidence>
<sequence>MMRVTSKLKILKNKLKPWSKLHFSKLKDKISEAKHNLERIQLEIQARPLDLLLAGLEKKAMKDYREVIEAEAASLRQKAKVDKSQHGDQNTAYFHRIVKARFSRNRILSLTTESGILLTEEEDMAREAVGRWAKPFTKHLVADGTDSLFWHEPWTSLGVLRDHVDSHTKQLCRLREGAKVSEIIQDHQWKQAPHNDPIVTHIWGVIHEIAIYNMEEKDSIIWEPNPTGAYSMFSGEGGKSYHGLAFYGIRK</sequence>
<evidence type="ECO:0000313" key="2">
    <source>
        <dbReference type="Proteomes" id="UP000554482"/>
    </source>
</evidence>
<dbReference type="Proteomes" id="UP000554482">
    <property type="component" value="Unassembled WGS sequence"/>
</dbReference>